<evidence type="ECO:0000313" key="1">
    <source>
        <dbReference type="EMBL" id="KAH3834053.1"/>
    </source>
</evidence>
<dbReference type="AlphaFoldDB" id="A0A9D4K6M2"/>
<protein>
    <submittedName>
        <fullName evidence="1">Uncharacterized protein</fullName>
    </submittedName>
</protein>
<keyword evidence="2" id="KW-1185">Reference proteome</keyword>
<gene>
    <name evidence="1" type="ORF">DPMN_107371</name>
</gene>
<dbReference type="EMBL" id="JAIWYP010000004">
    <property type="protein sequence ID" value="KAH3834053.1"/>
    <property type="molecule type" value="Genomic_DNA"/>
</dbReference>
<sequence length="256" mass="29252">MASNNNNINQTSSTEPPCVLHAGPLIVSEEIKLFDTESWTRVRKAFHIRKSKPNWNLSKYSAVCSCLPDSFSCVDGYHTTCYKNFTAISESFQLHKSLSTSSLLLRSLVDHPVTDPGGKFPHTCIFCGRAQIQRRGQLPELLGCCDNHEAEENIKQAAQVLHDQEMMAKVGSVDFIARQVRYHHSCRKQYINKSDRKRKIVKTECAINSPESMQPQKNKDHVFNKIKEHIDSHIIMQENPEILTSLYELYRTCLSK</sequence>
<reference evidence="1" key="1">
    <citation type="journal article" date="2019" name="bioRxiv">
        <title>The Genome of the Zebra Mussel, Dreissena polymorpha: A Resource for Invasive Species Research.</title>
        <authorList>
            <person name="McCartney M.A."/>
            <person name="Auch B."/>
            <person name="Kono T."/>
            <person name="Mallez S."/>
            <person name="Zhang Y."/>
            <person name="Obille A."/>
            <person name="Becker A."/>
            <person name="Abrahante J.E."/>
            <person name="Garbe J."/>
            <person name="Badalamenti J.P."/>
            <person name="Herman A."/>
            <person name="Mangelson H."/>
            <person name="Liachko I."/>
            <person name="Sullivan S."/>
            <person name="Sone E.D."/>
            <person name="Koren S."/>
            <person name="Silverstein K.A.T."/>
            <person name="Beckman K.B."/>
            <person name="Gohl D.M."/>
        </authorList>
    </citation>
    <scope>NUCLEOTIDE SEQUENCE</scope>
    <source>
        <strain evidence="1">Duluth1</strain>
        <tissue evidence="1">Whole animal</tissue>
    </source>
</reference>
<evidence type="ECO:0000313" key="2">
    <source>
        <dbReference type="Proteomes" id="UP000828390"/>
    </source>
</evidence>
<proteinExistence type="predicted"/>
<name>A0A9D4K6M2_DREPO</name>
<organism evidence="1 2">
    <name type="scientific">Dreissena polymorpha</name>
    <name type="common">Zebra mussel</name>
    <name type="synonym">Mytilus polymorpha</name>
    <dbReference type="NCBI Taxonomy" id="45954"/>
    <lineage>
        <taxon>Eukaryota</taxon>
        <taxon>Metazoa</taxon>
        <taxon>Spiralia</taxon>
        <taxon>Lophotrochozoa</taxon>
        <taxon>Mollusca</taxon>
        <taxon>Bivalvia</taxon>
        <taxon>Autobranchia</taxon>
        <taxon>Heteroconchia</taxon>
        <taxon>Euheterodonta</taxon>
        <taxon>Imparidentia</taxon>
        <taxon>Neoheterodontei</taxon>
        <taxon>Myida</taxon>
        <taxon>Dreissenoidea</taxon>
        <taxon>Dreissenidae</taxon>
        <taxon>Dreissena</taxon>
    </lineage>
</organism>
<dbReference type="Proteomes" id="UP000828390">
    <property type="component" value="Unassembled WGS sequence"/>
</dbReference>
<comment type="caution">
    <text evidence="1">The sequence shown here is derived from an EMBL/GenBank/DDBJ whole genome shotgun (WGS) entry which is preliminary data.</text>
</comment>
<accession>A0A9D4K6M2</accession>
<reference evidence="1" key="2">
    <citation type="submission" date="2020-11" db="EMBL/GenBank/DDBJ databases">
        <authorList>
            <person name="McCartney M.A."/>
            <person name="Auch B."/>
            <person name="Kono T."/>
            <person name="Mallez S."/>
            <person name="Becker A."/>
            <person name="Gohl D.M."/>
            <person name="Silverstein K.A.T."/>
            <person name="Koren S."/>
            <person name="Bechman K.B."/>
            <person name="Herman A."/>
            <person name="Abrahante J.E."/>
            <person name="Garbe J."/>
        </authorList>
    </citation>
    <scope>NUCLEOTIDE SEQUENCE</scope>
    <source>
        <strain evidence="1">Duluth1</strain>
        <tissue evidence="1">Whole animal</tissue>
    </source>
</reference>